<gene>
    <name evidence="2" type="ORF">IAD20_00270</name>
</gene>
<reference evidence="2" key="2">
    <citation type="journal article" date="2021" name="PeerJ">
        <title>Extensive microbial diversity within the chicken gut microbiome revealed by metagenomics and culture.</title>
        <authorList>
            <person name="Gilroy R."/>
            <person name="Ravi A."/>
            <person name="Getino M."/>
            <person name="Pursley I."/>
            <person name="Horton D.L."/>
            <person name="Alikhan N.F."/>
            <person name="Baker D."/>
            <person name="Gharbi K."/>
            <person name="Hall N."/>
            <person name="Watson M."/>
            <person name="Adriaenssens E.M."/>
            <person name="Foster-Nyarko E."/>
            <person name="Jarju S."/>
            <person name="Secka A."/>
            <person name="Antonio M."/>
            <person name="Oren A."/>
            <person name="Chaudhuri R.R."/>
            <person name="La Ragione R."/>
            <person name="Hildebrand F."/>
            <person name="Pallen M.J."/>
        </authorList>
    </citation>
    <scope>NUCLEOTIDE SEQUENCE</scope>
    <source>
        <strain evidence="2">ChiW3-316</strain>
    </source>
</reference>
<sequence length="361" mass="40929">MSENKKPVKVFKKIKHKRPAAQPVKLPPAMSEPDIADADIEALLADNSLEMPNSDPDIRNIARQTAAPQQPAPVRAAPAPAESEEDEFERLLNEFISAELDDVEEEVENAKNGQAPTPQISLPISNSDDENSAKLNEGERSLYRAYQNYFYAVRAMAESADRQPPAPSITAENLYPHFKPKTGRRISQDILNGWDIMLKIFPQELASLNPAGTDDELLDFAERASDDNLQLAIISYVEILIEIEGCELNYAERKLKAERRKIERQMYEEHQARVERSQRYIEAIRKKEFPIDAERLVKNFFKTSNKDAEGAYKMLTNNPATFAPIEINKIKPRLFGLIKVTPQDGIRVNREIGDFIKKLKA</sequence>
<feature type="region of interest" description="Disordered" evidence="1">
    <location>
        <begin position="49"/>
        <end position="87"/>
    </location>
</feature>
<evidence type="ECO:0000313" key="3">
    <source>
        <dbReference type="Proteomes" id="UP000824107"/>
    </source>
</evidence>
<dbReference type="Proteomes" id="UP000824107">
    <property type="component" value="Unassembled WGS sequence"/>
</dbReference>
<organism evidence="2 3">
    <name type="scientific">Candidatus Scatocola faecipullorum</name>
    <dbReference type="NCBI Taxonomy" id="2840917"/>
    <lineage>
        <taxon>Bacteria</taxon>
        <taxon>Pseudomonadati</taxon>
        <taxon>Pseudomonadota</taxon>
        <taxon>Alphaproteobacteria</taxon>
        <taxon>Rhodospirillales</taxon>
        <taxon>Rhodospirillaceae</taxon>
        <taxon>Rhodospirillaceae incertae sedis</taxon>
        <taxon>Candidatus Scatocola</taxon>
    </lineage>
</organism>
<dbReference type="EMBL" id="DVNC01000002">
    <property type="protein sequence ID" value="HIU52498.1"/>
    <property type="molecule type" value="Genomic_DNA"/>
</dbReference>
<feature type="compositionally biased region" description="Low complexity" evidence="1">
    <location>
        <begin position="62"/>
        <end position="81"/>
    </location>
</feature>
<proteinExistence type="predicted"/>
<protein>
    <submittedName>
        <fullName evidence="2">Uncharacterized protein</fullName>
    </submittedName>
</protein>
<comment type="caution">
    <text evidence="2">The sequence shown here is derived from an EMBL/GenBank/DDBJ whole genome shotgun (WGS) entry which is preliminary data.</text>
</comment>
<evidence type="ECO:0000256" key="1">
    <source>
        <dbReference type="SAM" id="MobiDB-lite"/>
    </source>
</evidence>
<feature type="compositionally biased region" description="Polar residues" evidence="1">
    <location>
        <begin position="111"/>
        <end position="126"/>
    </location>
</feature>
<feature type="region of interest" description="Disordered" evidence="1">
    <location>
        <begin position="109"/>
        <end position="133"/>
    </location>
</feature>
<accession>A0A9D1M254</accession>
<reference evidence="2" key="1">
    <citation type="submission" date="2020-10" db="EMBL/GenBank/DDBJ databases">
        <authorList>
            <person name="Gilroy R."/>
        </authorList>
    </citation>
    <scope>NUCLEOTIDE SEQUENCE</scope>
    <source>
        <strain evidence="2">ChiW3-316</strain>
    </source>
</reference>
<evidence type="ECO:0000313" key="2">
    <source>
        <dbReference type="EMBL" id="HIU52498.1"/>
    </source>
</evidence>
<name>A0A9D1M254_9PROT</name>
<dbReference type="AlphaFoldDB" id="A0A9D1M254"/>